<gene>
    <name evidence="1" type="ORF">BN1044_01153</name>
</gene>
<reference evidence="1 2" key="1">
    <citation type="submission" date="2016-09" db="EMBL/GenBank/DDBJ databases">
        <authorList>
            <person name="Capua I."/>
            <person name="De Benedictis P."/>
            <person name="Joannis T."/>
            <person name="Lombin L.H."/>
            <person name="Cattoli G."/>
        </authorList>
    </citation>
    <scope>NUCLEOTIDE SEQUENCE [LARGE SCALE GENOMIC DNA]</scope>
    <source>
        <strain evidence="1 2">GB001</strain>
    </source>
</reference>
<accession>A0A1C6YY90</accession>
<dbReference type="Proteomes" id="UP000094844">
    <property type="component" value="Unassembled WGS sequence"/>
</dbReference>
<organism evidence="1 2">
    <name type="scientific">Hafnia alvei</name>
    <dbReference type="NCBI Taxonomy" id="569"/>
    <lineage>
        <taxon>Bacteria</taxon>
        <taxon>Pseudomonadati</taxon>
        <taxon>Pseudomonadota</taxon>
        <taxon>Gammaproteobacteria</taxon>
        <taxon>Enterobacterales</taxon>
        <taxon>Hafniaceae</taxon>
        <taxon>Hafnia</taxon>
    </lineage>
</organism>
<evidence type="ECO:0000313" key="1">
    <source>
        <dbReference type="EMBL" id="SCM51685.1"/>
    </source>
</evidence>
<sequence length="71" mass="7690">MLGRPMKSALIRQVSLYGHVIQGQVSTDNPVGIGIHGKVQFSPDAALFLTVLFTLHSPSPKTFNPVESTTR</sequence>
<dbReference type="AlphaFoldDB" id="A0A1C6YY90"/>
<protein>
    <submittedName>
        <fullName evidence="1">Uncharacterized protein</fullName>
    </submittedName>
</protein>
<dbReference type="EMBL" id="FMIQ01000016">
    <property type="protein sequence ID" value="SCM51685.1"/>
    <property type="molecule type" value="Genomic_DNA"/>
</dbReference>
<proteinExistence type="predicted"/>
<evidence type="ECO:0000313" key="2">
    <source>
        <dbReference type="Proteomes" id="UP000094844"/>
    </source>
</evidence>
<name>A0A1C6YY90_HAFAL</name>